<keyword evidence="2" id="KW-1185">Reference proteome</keyword>
<dbReference type="RefSeq" id="WP_099107162.1">
    <property type="nucleotide sequence ID" value="NZ_JAATJF010000003.1"/>
</dbReference>
<accession>A0A2G0CD31</accession>
<dbReference type="EMBL" id="PDLO01000006">
    <property type="protein sequence ID" value="PHK97888.1"/>
    <property type="molecule type" value="Genomic_DNA"/>
</dbReference>
<organism evidence="1 2">
    <name type="scientific">Neolewinella marina</name>
    <dbReference type="NCBI Taxonomy" id="438751"/>
    <lineage>
        <taxon>Bacteria</taxon>
        <taxon>Pseudomonadati</taxon>
        <taxon>Bacteroidota</taxon>
        <taxon>Saprospiria</taxon>
        <taxon>Saprospirales</taxon>
        <taxon>Lewinellaceae</taxon>
        <taxon>Neolewinella</taxon>
    </lineage>
</organism>
<dbReference type="InterPro" id="IPR026444">
    <property type="entry name" value="Secre_tail"/>
</dbReference>
<protein>
    <recommendedName>
        <fullName evidence="3">Secretion system C-terminal sorting domain-containing protein</fullName>
    </recommendedName>
</protein>
<evidence type="ECO:0008006" key="3">
    <source>
        <dbReference type="Google" id="ProtNLM"/>
    </source>
</evidence>
<evidence type="ECO:0000313" key="2">
    <source>
        <dbReference type="Proteomes" id="UP000226437"/>
    </source>
</evidence>
<proteinExistence type="predicted"/>
<sequence>MITDLVARRNDGTTVTLTWEVESTNIEYRWTLERRFDTEGAFVVLRHLSATQVQGRKYLDPNPHSGTTYYRIRGSAPDGAENMSPIRAVVNDFDPPAFQAYPNPVHRAATVRVPATEHSFTLSLANQLGRRVWTKRFAARAHNPVSITLPDLPPGVYLLRWTMEGVPAATIRVVVGY</sequence>
<name>A0A2G0CD31_9BACT</name>
<dbReference type="NCBIfam" id="TIGR04183">
    <property type="entry name" value="Por_Secre_tail"/>
    <property type="match status" value="1"/>
</dbReference>
<dbReference type="Proteomes" id="UP000226437">
    <property type="component" value="Unassembled WGS sequence"/>
</dbReference>
<gene>
    <name evidence="1" type="ORF">CGL56_13830</name>
</gene>
<comment type="caution">
    <text evidence="1">The sequence shown here is derived from an EMBL/GenBank/DDBJ whole genome shotgun (WGS) entry which is preliminary data.</text>
</comment>
<reference evidence="1 2" key="1">
    <citation type="submission" date="2017-10" db="EMBL/GenBank/DDBJ databases">
        <title>The draft genome sequence of Lewinella marina KCTC 32374.</title>
        <authorList>
            <person name="Wang K."/>
        </authorList>
    </citation>
    <scope>NUCLEOTIDE SEQUENCE [LARGE SCALE GENOMIC DNA]</scope>
    <source>
        <strain evidence="1 2">MKG-38</strain>
    </source>
</reference>
<evidence type="ECO:0000313" key="1">
    <source>
        <dbReference type="EMBL" id="PHK97888.1"/>
    </source>
</evidence>
<dbReference type="AlphaFoldDB" id="A0A2G0CD31"/>